<comment type="subcellular location">
    <subcellularLocation>
        <location evidence="1">Cell membrane</location>
        <topology evidence="1">Peripheral membrane protein</topology>
    </subcellularLocation>
</comment>
<evidence type="ECO:0000256" key="2">
    <source>
        <dbReference type="ARBA" id="ARBA00022448"/>
    </source>
</evidence>
<dbReference type="eggNOG" id="COG1120">
    <property type="taxonomic scope" value="Bacteria"/>
</dbReference>
<name>A0A066WQH6_9FLAO</name>
<dbReference type="PROSITE" id="PS50893">
    <property type="entry name" value="ABC_TRANSPORTER_2"/>
    <property type="match status" value="1"/>
</dbReference>
<gene>
    <name evidence="11" type="ORF">FEM21_06480</name>
</gene>
<evidence type="ECO:0000313" key="11">
    <source>
        <dbReference type="EMBL" id="KDN56096.1"/>
    </source>
</evidence>
<keyword evidence="8" id="KW-0406">Ion transport</keyword>
<evidence type="ECO:0000256" key="3">
    <source>
        <dbReference type="ARBA" id="ARBA00022475"/>
    </source>
</evidence>
<evidence type="ECO:0000256" key="9">
    <source>
        <dbReference type="ARBA" id="ARBA00023136"/>
    </source>
</evidence>
<dbReference type="SMART" id="SM00382">
    <property type="entry name" value="AAA"/>
    <property type="match status" value="1"/>
</dbReference>
<dbReference type="GO" id="GO:0006826">
    <property type="term" value="P:iron ion transport"/>
    <property type="evidence" value="ECO:0007669"/>
    <property type="project" value="UniProtKB-KW"/>
</dbReference>
<evidence type="ECO:0000256" key="8">
    <source>
        <dbReference type="ARBA" id="ARBA00023065"/>
    </source>
</evidence>
<dbReference type="SUPFAM" id="SSF52540">
    <property type="entry name" value="P-loop containing nucleoside triphosphate hydrolases"/>
    <property type="match status" value="1"/>
</dbReference>
<dbReference type="GO" id="GO:0005524">
    <property type="term" value="F:ATP binding"/>
    <property type="evidence" value="ECO:0007669"/>
    <property type="project" value="UniProtKB-KW"/>
</dbReference>
<proteinExistence type="predicted"/>
<keyword evidence="9" id="KW-0472">Membrane</keyword>
<keyword evidence="4" id="KW-0410">Iron transport</keyword>
<keyword evidence="6 11" id="KW-0067">ATP-binding</keyword>
<dbReference type="AlphaFoldDB" id="A0A066WQH6"/>
<evidence type="ECO:0000259" key="10">
    <source>
        <dbReference type="PROSITE" id="PS50893"/>
    </source>
</evidence>
<dbReference type="InterPro" id="IPR051535">
    <property type="entry name" value="Siderophore_ABC-ATPase"/>
</dbReference>
<dbReference type="CDD" id="cd03214">
    <property type="entry name" value="ABC_Iron-Siderophores_B12_Hemin"/>
    <property type="match status" value="1"/>
</dbReference>
<dbReference type="STRING" id="1492738.FEM21_06480"/>
<feature type="domain" description="ABC transporter" evidence="10">
    <location>
        <begin position="10"/>
        <end position="248"/>
    </location>
</feature>
<comment type="caution">
    <text evidence="11">The sequence shown here is derived from an EMBL/GenBank/DDBJ whole genome shotgun (WGS) entry which is preliminary data.</text>
</comment>
<dbReference type="PANTHER" id="PTHR42771">
    <property type="entry name" value="IRON(3+)-HYDROXAMATE IMPORT ATP-BINDING PROTEIN FHUC"/>
    <property type="match status" value="1"/>
</dbReference>
<dbReference type="Pfam" id="PF00005">
    <property type="entry name" value="ABC_tran"/>
    <property type="match status" value="1"/>
</dbReference>
<evidence type="ECO:0000256" key="4">
    <source>
        <dbReference type="ARBA" id="ARBA00022496"/>
    </source>
</evidence>
<dbReference type="RefSeq" id="WP_035657718.1">
    <property type="nucleotide sequence ID" value="NZ_JNCA01000006.1"/>
</dbReference>
<dbReference type="Gene3D" id="3.40.50.300">
    <property type="entry name" value="P-loop containing nucleotide triphosphate hydrolases"/>
    <property type="match status" value="1"/>
</dbReference>
<dbReference type="InterPro" id="IPR003593">
    <property type="entry name" value="AAA+_ATPase"/>
</dbReference>
<accession>A0A066WQH6</accession>
<protein>
    <submittedName>
        <fullName evidence="11">ABC transporter ATP-binding protein</fullName>
    </submittedName>
</protein>
<dbReference type="GO" id="GO:0016887">
    <property type="term" value="F:ATP hydrolysis activity"/>
    <property type="evidence" value="ECO:0007669"/>
    <property type="project" value="InterPro"/>
</dbReference>
<dbReference type="InterPro" id="IPR027417">
    <property type="entry name" value="P-loop_NTPase"/>
</dbReference>
<keyword evidence="5" id="KW-0547">Nucleotide-binding</keyword>
<keyword evidence="3" id="KW-1003">Cell membrane</keyword>
<dbReference type="OrthoDB" id="9787851at2"/>
<dbReference type="EMBL" id="JNCA01000006">
    <property type="protein sequence ID" value="KDN56096.1"/>
    <property type="molecule type" value="Genomic_DNA"/>
</dbReference>
<evidence type="ECO:0000256" key="5">
    <source>
        <dbReference type="ARBA" id="ARBA00022741"/>
    </source>
</evidence>
<sequence length="261" mass="28843">MNTSNIILEARNISIGYTHKKTQTLVASNIDLTLEKGKLIALVGANGIGKSTLLRTITGIQKTISGTVFLSEKSIHEMNALALAKNLSVVLTEKLPPSNLTVFELVALGRQPYTNWIGTLSDEDVEKVNYALALTQIEHLASKKHYEISDGQLQKVLVARALAQDTPLIILDEPTTHLDLLHKVALFKLLKKLTQETQKCILFSTHDIDMAIQLSDEMIIMTPGTVVQDQPCNLISKGSFNNLFKDEHIVFDPEKGKFVIS</sequence>
<evidence type="ECO:0000256" key="6">
    <source>
        <dbReference type="ARBA" id="ARBA00022840"/>
    </source>
</evidence>
<dbReference type="InterPro" id="IPR003439">
    <property type="entry name" value="ABC_transporter-like_ATP-bd"/>
</dbReference>
<organism evidence="11 12">
    <name type="scientific">Flavobacterium seoulense</name>
    <dbReference type="NCBI Taxonomy" id="1492738"/>
    <lineage>
        <taxon>Bacteria</taxon>
        <taxon>Pseudomonadati</taxon>
        <taxon>Bacteroidota</taxon>
        <taxon>Flavobacteriia</taxon>
        <taxon>Flavobacteriales</taxon>
        <taxon>Flavobacteriaceae</taxon>
        <taxon>Flavobacterium</taxon>
    </lineage>
</organism>
<keyword evidence="12" id="KW-1185">Reference proteome</keyword>
<keyword evidence="7" id="KW-0408">Iron</keyword>
<dbReference type="PANTHER" id="PTHR42771:SF2">
    <property type="entry name" value="IRON(3+)-HYDROXAMATE IMPORT ATP-BINDING PROTEIN FHUC"/>
    <property type="match status" value="1"/>
</dbReference>
<evidence type="ECO:0000256" key="1">
    <source>
        <dbReference type="ARBA" id="ARBA00004202"/>
    </source>
</evidence>
<dbReference type="GO" id="GO:0005886">
    <property type="term" value="C:plasma membrane"/>
    <property type="evidence" value="ECO:0007669"/>
    <property type="project" value="UniProtKB-SubCell"/>
</dbReference>
<evidence type="ECO:0000256" key="7">
    <source>
        <dbReference type="ARBA" id="ARBA00023004"/>
    </source>
</evidence>
<dbReference type="FunFam" id="3.40.50.300:FF:000134">
    <property type="entry name" value="Iron-enterobactin ABC transporter ATP-binding protein"/>
    <property type="match status" value="1"/>
</dbReference>
<evidence type="ECO:0000313" key="12">
    <source>
        <dbReference type="Proteomes" id="UP000027064"/>
    </source>
</evidence>
<reference evidence="11 12" key="1">
    <citation type="submission" date="2014-05" db="EMBL/GenBank/DDBJ databases">
        <title>Genome Sequence of Flavobacterium sp. EM1321.</title>
        <authorList>
            <person name="Shin S.-K."/>
            <person name="Yi H."/>
        </authorList>
    </citation>
    <scope>NUCLEOTIDE SEQUENCE [LARGE SCALE GENOMIC DNA]</scope>
    <source>
        <strain evidence="11 12">EM1321</strain>
    </source>
</reference>
<dbReference type="PATRIC" id="fig|1492738.3.peg.642"/>
<keyword evidence="2" id="KW-0813">Transport</keyword>
<dbReference type="Proteomes" id="UP000027064">
    <property type="component" value="Unassembled WGS sequence"/>
</dbReference>